<organism evidence="1">
    <name type="scientific">viral metagenome</name>
    <dbReference type="NCBI Taxonomy" id="1070528"/>
    <lineage>
        <taxon>unclassified sequences</taxon>
        <taxon>metagenomes</taxon>
        <taxon>organismal metagenomes</taxon>
    </lineage>
</organism>
<reference evidence="1" key="1">
    <citation type="journal article" date="2020" name="Nature">
        <title>Giant virus diversity and host interactions through global metagenomics.</title>
        <authorList>
            <person name="Schulz F."/>
            <person name="Roux S."/>
            <person name="Paez-Espino D."/>
            <person name="Jungbluth S."/>
            <person name="Walsh D.A."/>
            <person name="Denef V.J."/>
            <person name="McMahon K.D."/>
            <person name="Konstantinidis K.T."/>
            <person name="Eloe-Fadrosh E.A."/>
            <person name="Kyrpides N.C."/>
            <person name="Woyke T."/>
        </authorList>
    </citation>
    <scope>NUCLEOTIDE SEQUENCE</scope>
    <source>
        <strain evidence="1">GVMAG-M-3300020166-5</strain>
    </source>
</reference>
<evidence type="ECO:0000313" key="1">
    <source>
        <dbReference type="EMBL" id="QHS97038.1"/>
    </source>
</evidence>
<accession>A0A6C0C089</accession>
<dbReference type="EMBL" id="MN739284">
    <property type="protein sequence ID" value="QHS97038.1"/>
    <property type="molecule type" value="Genomic_DNA"/>
</dbReference>
<name>A0A6C0C089_9ZZZZ</name>
<protein>
    <submittedName>
        <fullName evidence="1">Uncharacterized protein</fullName>
    </submittedName>
</protein>
<proteinExistence type="predicted"/>
<sequence>MPDHYCDKEDPEKPTEVINLEEWTIQVAADVLGISPDAHASAADQAAQSLEEKINNAANLSTPEKETCIKNIEGAASFFKESKDQNIRKSKPVSILLDDMGQIDKQILQRLVLIDTRHRKDLGSSTTDFIVELESTLTNVVSIKLNTISIPSTWDTFSQKQGNTSLQIETIDFSGDVDPSCGVCDSSFSDMLPSSFSCCDHIADGTYTRETFLEQLNKKFGNCIDITIEDGSKYVTITNKTEKALRIIFFKPGGFSCGKSITCVNTTYKNNNLGWYMGFRTTVKINEDNESYIALDASGGAAALAVADTPLDINGSQYLVLAVDDFNKNHMNKTIVMSASLQEKVSMPNYYAAAAHDELQCVSNPNRPMYPSIQKNPNFSRTLTNSQLTTISSILETQKEKNYNVPNPAITNSFAIIPVTHPTDPLLIWGGSLLHPNGRNYFRPVSITRLHIKLYDDRGQILNLNNSDWHCSIIVSHLYKY</sequence>
<dbReference type="AlphaFoldDB" id="A0A6C0C089"/>